<dbReference type="EC" id="3.1.3.16" evidence="9"/>
<comment type="caution">
    <text evidence="10">The sequence shown here is derived from an EMBL/GenBank/DDBJ whole genome shotgun (WGS) entry which is preliminary data.</text>
</comment>
<dbReference type="GO" id="GO:0005634">
    <property type="term" value="C:nucleus"/>
    <property type="evidence" value="ECO:0007669"/>
    <property type="project" value="UniProtKB-SubCell"/>
</dbReference>
<keyword evidence="3 9" id="KW-0507">mRNA processing</keyword>
<evidence type="ECO:0000256" key="6">
    <source>
        <dbReference type="ARBA" id="ARBA00023242"/>
    </source>
</evidence>
<keyword evidence="4 9" id="KW-0378">Hydrolase</keyword>
<proteinExistence type="inferred from homology"/>
<evidence type="ECO:0000256" key="3">
    <source>
        <dbReference type="ARBA" id="ARBA00022664"/>
    </source>
</evidence>
<feature type="non-terminal residue" evidence="10">
    <location>
        <position position="1"/>
    </location>
</feature>
<evidence type="ECO:0000256" key="1">
    <source>
        <dbReference type="ARBA" id="ARBA00004123"/>
    </source>
</evidence>
<evidence type="ECO:0000256" key="4">
    <source>
        <dbReference type="ARBA" id="ARBA00022801"/>
    </source>
</evidence>
<evidence type="ECO:0000313" key="11">
    <source>
        <dbReference type="Proteomes" id="UP000335636"/>
    </source>
</evidence>
<dbReference type="Proteomes" id="UP000335636">
    <property type="component" value="Unassembled WGS sequence"/>
</dbReference>
<dbReference type="FunFam" id="3.40.50.2300:FF:000066">
    <property type="entry name" value="RNA polymerase II subunit A C-terminal domain phosphatase SSU72"/>
    <property type="match status" value="1"/>
</dbReference>
<keyword evidence="11" id="KW-1185">Reference proteome</keyword>
<evidence type="ECO:0000256" key="5">
    <source>
        <dbReference type="ARBA" id="ARBA00022912"/>
    </source>
</evidence>
<dbReference type="PANTHER" id="PTHR20383">
    <property type="entry name" value="RNA POLYMERASE II SUBUNIT A C-TERMINAL DOMAIN PHOSPHATASE"/>
    <property type="match status" value="1"/>
</dbReference>
<organism evidence="10 11">
    <name type="scientific">Marmota monax</name>
    <name type="common">Woodchuck</name>
    <dbReference type="NCBI Taxonomy" id="9995"/>
    <lineage>
        <taxon>Eukaryota</taxon>
        <taxon>Metazoa</taxon>
        <taxon>Chordata</taxon>
        <taxon>Craniata</taxon>
        <taxon>Vertebrata</taxon>
        <taxon>Euteleostomi</taxon>
        <taxon>Mammalia</taxon>
        <taxon>Eutheria</taxon>
        <taxon>Euarchontoglires</taxon>
        <taxon>Glires</taxon>
        <taxon>Rodentia</taxon>
        <taxon>Sciuromorpha</taxon>
        <taxon>Sciuridae</taxon>
        <taxon>Xerinae</taxon>
        <taxon>Marmotini</taxon>
        <taxon>Marmota</taxon>
    </lineage>
</organism>
<dbReference type="EMBL" id="CABDUW010002489">
    <property type="protein sequence ID" value="VTJ87029.1"/>
    <property type="molecule type" value="Genomic_DNA"/>
</dbReference>
<reference evidence="10" key="1">
    <citation type="submission" date="2019-04" db="EMBL/GenBank/DDBJ databases">
        <authorList>
            <person name="Alioto T."/>
            <person name="Alioto T."/>
        </authorList>
    </citation>
    <scope>NUCLEOTIDE SEQUENCE [LARGE SCALE GENOMIC DNA]</scope>
</reference>
<dbReference type="AlphaFoldDB" id="A0A5E4D1D8"/>
<sequence>NRRIKLWPERFQDSEDEFDLIFTYKELVYDQVVEVLNSREQVTCQPVYVINVDIVDSHREATRGALIICEICQCILHLSDMENEIDGLLQAFEKKTDKGFLHTVCFY</sequence>
<evidence type="ECO:0000256" key="9">
    <source>
        <dbReference type="RuleBase" id="RU369031"/>
    </source>
</evidence>
<evidence type="ECO:0000256" key="2">
    <source>
        <dbReference type="ARBA" id="ARBA00008978"/>
    </source>
</evidence>
<dbReference type="Gene3D" id="3.40.50.2300">
    <property type="match status" value="1"/>
</dbReference>
<keyword evidence="5 9" id="KW-0904">Protein phosphatase</keyword>
<comment type="catalytic activity">
    <reaction evidence="8 9">
        <text>O-phospho-L-threonyl-[protein] + H2O = L-threonyl-[protein] + phosphate</text>
        <dbReference type="Rhea" id="RHEA:47004"/>
        <dbReference type="Rhea" id="RHEA-COMP:11060"/>
        <dbReference type="Rhea" id="RHEA-COMP:11605"/>
        <dbReference type="ChEBI" id="CHEBI:15377"/>
        <dbReference type="ChEBI" id="CHEBI:30013"/>
        <dbReference type="ChEBI" id="CHEBI:43474"/>
        <dbReference type="ChEBI" id="CHEBI:61977"/>
        <dbReference type="EC" id="3.1.3.16"/>
    </reaction>
</comment>
<gene>
    <name evidence="10" type="ORF">MONAX_5E031040</name>
</gene>
<comment type="catalytic activity">
    <reaction evidence="7 9">
        <text>O-phospho-L-seryl-[protein] + H2O = L-seryl-[protein] + phosphate</text>
        <dbReference type="Rhea" id="RHEA:20629"/>
        <dbReference type="Rhea" id="RHEA-COMP:9863"/>
        <dbReference type="Rhea" id="RHEA-COMP:11604"/>
        <dbReference type="ChEBI" id="CHEBI:15377"/>
        <dbReference type="ChEBI" id="CHEBI:29999"/>
        <dbReference type="ChEBI" id="CHEBI:43474"/>
        <dbReference type="ChEBI" id="CHEBI:83421"/>
        <dbReference type="EC" id="3.1.3.16"/>
    </reaction>
</comment>
<accession>A0A5E4D1D8</accession>
<evidence type="ECO:0000256" key="7">
    <source>
        <dbReference type="ARBA" id="ARBA00047761"/>
    </source>
</evidence>
<comment type="subcellular location">
    <subcellularLocation>
        <location evidence="1 9">Nucleus</location>
    </subcellularLocation>
</comment>
<dbReference type="InterPro" id="IPR006811">
    <property type="entry name" value="RNA_pol_II_suA"/>
</dbReference>
<evidence type="ECO:0000313" key="10">
    <source>
        <dbReference type="EMBL" id="VTJ87029.1"/>
    </source>
</evidence>
<comment type="function">
    <text evidence="9">Protein phosphatase that catalyzes the dephosphorylation of the C-terminal domain of RNA polymerase II. Plays a role in RNA processing and termination.</text>
</comment>
<dbReference type="GO" id="GO:0006397">
    <property type="term" value="P:mRNA processing"/>
    <property type="evidence" value="ECO:0007669"/>
    <property type="project" value="UniProtKB-KW"/>
</dbReference>
<name>A0A5E4D1D8_MARMO</name>
<keyword evidence="6 9" id="KW-0539">Nucleus</keyword>
<comment type="similarity">
    <text evidence="2 9">Belongs to the SSU72 phosphatase family.</text>
</comment>
<dbReference type="GO" id="GO:0004722">
    <property type="term" value="F:protein serine/threonine phosphatase activity"/>
    <property type="evidence" value="ECO:0007669"/>
    <property type="project" value="UniProtKB-UniRule"/>
</dbReference>
<protein>
    <recommendedName>
        <fullName evidence="9">RNA polymerase II subunit A C-terminal domain phosphatase SSU72</fullName>
        <shortName evidence="9">CTD phosphatase SSU72</shortName>
        <ecNumber evidence="9">3.1.3.16</ecNumber>
    </recommendedName>
</protein>
<evidence type="ECO:0000256" key="8">
    <source>
        <dbReference type="ARBA" id="ARBA00048336"/>
    </source>
</evidence>
<dbReference type="Pfam" id="PF04722">
    <property type="entry name" value="Ssu72"/>
    <property type="match status" value="1"/>
</dbReference>